<dbReference type="PANTHER" id="PTHR47792:SF1">
    <property type="entry name" value="PROTEIN SOK2-RELATED"/>
    <property type="match status" value="1"/>
</dbReference>
<dbReference type="EMBL" id="KL584974">
    <property type="protein sequence ID" value="KEQ89838.1"/>
    <property type="molecule type" value="Genomic_DNA"/>
</dbReference>
<dbReference type="InterPro" id="IPR006683">
    <property type="entry name" value="Thioestr_dom"/>
</dbReference>
<evidence type="ECO:0000256" key="6">
    <source>
        <dbReference type="ARBA" id="ARBA00023321"/>
    </source>
</evidence>
<evidence type="ECO:0000256" key="7">
    <source>
        <dbReference type="SAM" id="MobiDB-lite"/>
    </source>
</evidence>
<feature type="compositionally biased region" description="Polar residues" evidence="7">
    <location>
        <begin position="339"/>
        <end position="365"/>
    </location>
</feature>
<evidence type="ECO:0000256" key="1">
    <source>
        <dbReference type="ARBA" id="ARBA00007247"/>
    </source>
</evidence>
<dbReference type="InterPro" id="IPR003163">
    <property type="entry name" value="Tscrpt_reg_HTH_APSES-type"/>
</dbReference>
<feature type="region of interest" description="Disordered" evidence="7">
    <location>
        <begin position="264"/>
        <end position="307"/>
    </location>
</feature>
<dbReference type="SUPFAM" id="SSF54637">
    <property type="entry name" value="Thioesterase/thiol ester dehydrase-isomerase"/>
    <property type="match status" value="1"/>
</dbReference>
<dbReference type="GO" id="GO:0030435">
    <property type="term" value="P:sporulation resulting in formation of a cellular spore"/>
    <property type="evidence" value="ECO:0007669"/>
    <property type="project" value="UniProtKB-KW"/>
</dbReference>
<dbReference type="HOGENOM" id="CLU_016460_0_0_1"/>
<dbReference type="InterPro" id="IPR029790">
    <property type="entry name" value="EFG1/Phd1/StuA"/>
</dbReference>
<keyword evidence="6" id="KW-0183">Conidiation</keyword>
<feature type="region of interest" description="Disordered" evidence="7">
    <location>
        <begin position="339"/>
        <end position="369"/>
    </location>
</feature>
<evidence type="ECO:0000313" key="10">
    <source>
        <dbReference type="Proteomes" id="UP000030706"/>
    </source>
</evidence>
<feature type="domain" description="HTH APSES-type" evidence="8">
    <location>
        <begin position="374"/>
        <end position="480"/>
    </location>
</feature>
<dbReference type="CDD" id="cd03443">
    <property type="entry name" value="PaaI_thioesterase"/>
    <property type="match status" value="1"/>
</dbReference>
<feature type="compositionally biased region" description="Low complexity" evidence="7">
    <location>
        <begin position="265"/>
        <end position="307"/>
    </location>
</feature>
<accession>A0A074XW60</accession>
<organism evidence="9 10">
    <name type="scientific">Aureobasidium pullulans EXF-150</name>
    <dbReference type="NCBI Taxonomy" id="1043002"/>
    <lineage>
        <taxon>Eukaryota</taxon>
        <taxon>Fungi</taxon>
        <taxon>Dikarya</taxon>
        <taxon>Ascomycota</taxon>
        <taxon>Pezizomycotina</taxon>
        <taxon>Dothideomycetes</taxon>
        <taxon>Dothideomycetidae</taxon>
        <taxon>Dothideales</taxon>
        <taxon>Saccotheciaceae</taxon>
        <taxon>Aureobasidium</taxon>
    </lineage>
</organism>
<dbReference type="SMART" id="SM01252">
    <property type="entry name" value="KilA-N"/>
    <property type="match status" value="1"/>
</dbReference>
<dbReference type="InterPro" id="IPR036887">
    <property type="entry name" value="HTH_APSES_sf"/>
</dbReference>
<feature type="compositionally biased region" description="Basic and acidic residues" evidence="7">
    <location>
        <begin position="667"/>
        <end position="677"/>
    </location>
</feature>
<dbReference type="Pfam" id="PF03061">
    <property type="entry name" value="4HBT"/>
    <property type="match status" value="1"/>
</dbReference>
<keyword evidence="3" id="KW-0805">Transcription regulation</keyword>
<dbReference type="Gene3D" id="3.10.260.10">
    <property type="entry name" value="Transcription regulator HTH, APSES-type DNA-binding domain"/>
    <property type="match status" value="1"/>
</dbReference>
<dbReference type="GO" id="GO:0048315">
    <property type="term" value="P:conidium formation"/>
    <property type="evidence" value="ECO:0007669"/>
    <property type="project" value="UniProtKB-KW"/>
</dbReference>
<keyword evidence="4" id="KW-0238">DNA-binding</keyword>
<name>A0A074XW60_AURPU</name>
<evidence type="ECO:0000256" key="3">
    <source>
        <dbReference type="ARBA" id="ARBA00023015"/>
    </source>
</evidence>
<evidence type="ECO:0000259" key="8">
    <source>
        <dbReference type="PROSITE" id="PS51299"/>
    </source>
</evidence>
<gene>
    <name evidence="9" type="ORF">M438DRAFT_330807</name>
</gene>
<feature type="compositionally biased region" description="Basic and acidic residues" evidence="7">
    <location>
        <begin position="810"/>
        <end position="827"/>
    </location>
</feature>
<sequence>MASEKSAEHAHIEKLITNNLPGSPIYAFLLTPVRVVSASKGHVLCRLPLTQNHMNSKGGIHGSVSATIVDWMGGMAIASWDLREKTGVSVDIHVTYQSSAKEGDEIEIEGIADKVGGSLAFTKVNIFKVQDDKLALPSISHVSARGFDDQWYQPSNILQATSTAERLPALSQLQTFPSVGSSPRGSSITSAEPVCGADTATTYSSSFHGAYSTGLKTPSPDHTPAYRRDSVQSGLHGQSIPITSYDHNSTSCISMNQTQPYMDVSQSHMSSSIPSSAPPSGLSHYANYHQPQPISSQPHPYGSSPSSYSQYYTNGLAPLHHPSAGGLGSQMVPQSQLPLPTLANSVSPSSAQGQYSGATFDTTGQVAPPGMKPRVTATLWEDEGSLCFQVEANGICVARREDNHMINGTKLLNVAGMTRGRRDGILKSEKNRHVVKIGPMHLKGVWIPFDRALEFANKEKITEKLYPLFVHNIGALLYHPSNNARQSIGGATSVVPGDRRRPEDYMRAPVSQPPTMPHAHSMAMPQPPHSLAPHPNAGRPNLDRAHTFPTPPTSASSMMGIGSSEGSYQWSAQPPSTMQQQQPSQQALAIDTNMNNARSVPTTPATTPPGSAMHSMPPYQTSQAYDGARQLYSAPSQQPPQYGPRYGQLQPSPYIKNEMAPPARGGAEADHAVDQKPQDGYANHNSAHDDAEGEHEGEYTHASGPYGGNRASYAYATPATTASLHSDQTHMSSDMTGSPHHKASGGATPRTTNSYHAGYSTPQRPQQLQSNLFSVMSDNRNAPNGSEIYGQPSHAYGSQGYPGVNGMQKRMRDDDVEDRYNEDSDGLKRRKTVREGSAGIGRPRSVLAGHR</sequence>
<dbReference type="SUPFAM" id="SSF54616">
    <property type="entry name" value="DNA-binding domain of Mlu1-box binding protein MBP1"/>
    <property type="match status" value="1"/>
</dbReference>
<keyword evidence="2" id="KW-0749">Sporulation</keyword>
<dbReference type="GO" id="GO:0045944">
    <property type="term" value="P:positive regulation of transcription by RNA polymerase II"/>
    <property type="evidence" value="ECO:0007669"/>
    <property type="project" value="TreeGrafter"/>
</dbReference>
<dbReference type="OrthoDB" id="5407653at2759"/>
<dbReference type="InterPro" id="IPR018004">
    <property type="entry name" value="KilA/APSES_HTH"/>
</dbReference>
<feature type="region of interest" description="Disordered" evidence="7">
    <location>
        <begin position="790"/>
        <end position="851"/>
    </location>
</feature>
<feature type="region of interest" description="Disordered" evidence="7">
    <location>
        <begin position="633"/>
        <end position="705"/>
    </location>
</feature>
<feature type="region of interest" description="Disordered" evidence="7">
    <location>
        <begin position="485"/>
        <end position="558"/>
    </location>
</feature>
<keyword evidence="10" id="KW-1185">Reference proteome</keyword>
<dbReference type="GO" id="GO:0043565">
    <property type="term" value="F:sequence-specific DNA binding"/>
    <property type="evidence" value="ECO:0007669"/>
    <property type="project" value="TreeGrafter"/>
</dbReference>
<dbReference type="STRING" id="1043002.A0A074XW60"/>
<reference evidence="9 10" key="1">
    <citation type="journal article" date="2014" name="BMC Genomics">
        <title>Genome sequencing of four Aureobasidium pullulans varieties: biotechnological potential, stress tolerance, and description of new species.</title>
        <authorList>
            <person name="Gostin Ar C."/>
            <person name="Ohm R.A."/>
            <person name="Kogej T."/>
            <person name="Sonjak S."/>
            <person name="Turk M."/>
            <person name="Zajc J."/>
            <person name="Zalar P."/>
            <person name="Grube M."/>
            <person name="Sun H."/>
            <person name="Han J."/>
            <person name="Sharma A."/>
            <person name="Chiniquy J."/>
            <person name="Ngan C.Y."/>
            <person name="Lipzen A."/>
            <person name="Barry K."/>
            <person name="Grigoriev I.V."/>
            <person name="Gunde-Cimerman N."/>
        </authorList>
    </citation>
    <scope>NUCLEOTIDE SEQUENCE [LARGE SCALE GENOMIC DNA]</scope>
    <source>
        <strain evidence="9 10">EXF-150</strain>
    </source>
</reference>
<evidence type="ECO:0000256" key="4">
    <source>
        <dbReference type="ARBA" id="ARBA00023125"/>
    </source>
</evidence>
<dbReference type="InterPro" id="IPR029069">
    <property type="entry name" value="HotDog_dom_sf"/>
</dbReference>
<evidence type="ECO:0000313" key="9">
    <source>
        <dbReference type="EMBL" id="KEQ89838.1"/>
    </source>
</evidence>
<comment type="similarity">
    <text evidence="1">Belongs to the EFG1/PHD1/stuA family.</text>
</comment>
<feature type="compositionally biased region" description="Basic and acidic residues" evidence="7">
    <location>
        <begin position="686"/>
        <end position="699"/>
    </location>
</feature>
<dbReference type="PROSITE" id="PS51299">
    <property type="entry name" value="HTH_APSES"/>
    <property type="match status" value="1"/>
</dbReference>
<dbReference type="GeneID" id="40745658"/>
<feature type="region of interest" description="Disordered" evidence="7">
    <location>
        <begin position="724"/>
        <end position="765"/>
    </location>
</feature>
<dbReference type="GO" id="GO:0003700">
    <property type="term" value="F:DNA-binding transcription factor activity"/>
    <property type="evidence" value="ECO:0007669"/>
    <property type="project" value="TreeGrafter"/>
</dbReference>
<dbReference type="AlphaFoldDB" id="A0A074XW60"/>
<dbReference type="Gene3D" id="3.10.129.10">
    <property type="entry name" value="Hotdog Thioesterase"/>
    <property type="match status" value="1"/>
</dbReference>
<feature type="compositionally biased region" description="Basic and acidic residues" evidence="7">
    <location>
        <begin position="497"/>
        <end position="506"/>
    </location>
</feature>
<evidence type="ECO:0000256" key="5">
    <source>
        <dbReference type="ARBA" id="ARBA00023163"/>
    </source>
</evidence>
<dbReference type="Pfam" id="PF04383">
    <property type="entry name" value="KilA-N"/>
    <property type="match status" value="1"/>
</dbReference>
<feature type="compositionally biased region" description="Polar residues" evidence="7">
    <location>
        <begin position="724"/>
        <end position="736"/>
    </location>
</feature>
<dbReference type="RefSeq" id="XP_029766025.1">
    <property type="nucleotide sequence ID" value="XM_029903352.1"/>
</dbReference>
<dbReference type="Proteomes" id="UP000030706">
    <property type="component" value="Unassembled WGS sequence"/>
</dbReference>
<feature type="compositionally biased region" description="Polar residues" evidence="7">
    <location>
        <begin position="749"/>
        <end position="765"/>
    </location>
</feature>
<dbReference type="GO" id="GO:0005634">
    <property type="term" value="C:nucleus"/>
    <property type="evidence" value="ECO:0007669"/>
    <property type="project" value="TreeGrafter"/>
</dbReference>
<evidence type="ECO:0000256" key="2">
    <source>
        <dbReference type="ARBA" id="ARBA00022969"/>
    </source>
</evidence>
<dbReference type="PANTHER" id="PTHR47792">
    <property type="entry name" value="PROTEIN SOK2-RELATED"/>
    <property type="match status" value="1"/>
</dbReference>
<proteinExistence type="inferred from homology"/>
<protein>
    <recommendedName>
        <fullName evidence="8">HTH APSES-type domain-containing protein</fullName>
    </recommendedName>
</protein>
<keyword evidence="5" id="KW-0804">Transcription</keyword>